<dbReference type="EMBL" id="CAIT01000006">
    <property type="protein sequence ID" value="CCH53072.1"/>
    <property type="molecule type" value="Genomic_DNA"/>
</dbReference>
<dbReference type="eggNOG" id="ENOG50338F3">
    <property type="taxonomic scope" value="Bacteria"/>
</dbReference>
<dbReference type="PROSITE" id="PS51257">
    <property type="entry name" value="PROKAR_LIPOPROTEIN"/>
    <property type="match status" value="1"/>
</dbReference>
<evidence type="ECO:0000313" key="1">
    <source>
        <dbReference type="EMBL" id="CCH53072.1"/>
    </source>
</evidence>
<name>I2GGP7_9BACT</name>
<dbReference type="AlphaFoldDB" id="I2GGP7"/>
<proteinExistence type="predicted"/>
<dbReference type="Proteomes" id="UP000009309">
    <property type="component" value="Unassembled WGS sequence"/>
</dbReference>
<reference evidence="1 2" key="1">
    <citation type="journal article" date="2012" name="J. Bacteriol.">
        <title>Genome Sequence of the Filamentous Bacterium Fibrisoma limi BUZ 3T.</title>
        <authorList>
            <person name="Filippini M."/>
            <person name="Qi W."/>
            <person name="Jaenicke S."/>
            <person name="Goesmann A."/>
            <person name="Smits T.H."/>
            <person name="Bagheri H.C."/>
        </authorList>
    </citation>
    <scope>NUCLEOTIDE SEQUENCE [LARGE SCALE GENOMIC DNA]</scope>
    <source>
        <strain evidence="2">BUZ 3T</strain>
    </source>
</reference>
<evidence type="ECO:0008006" key="3">
    <source>
        <dbReference type="Google" id="ProtNLM"/>
    </source>
</evidence>
<keyword evidence="2" id="KW-1185">Reference proteome</keyword>
<evidence type="ECO:0000313" key="2">
    <source>
        <dbReference type="Proteomes" id="UP000009309"/>
    </source>
</evidence>
<protein>
    <recommendedName>
        <fullName evidence="3">Lipoprotein</fullName>
    </recommendedName>
</protein>
<organism evidence="1 2">
    <name type="scientific">Fibrisoma limi BUZ 3</name>
    <dbReference type="NCBI Taxonomy" id="1185876"/>
    <lineage>
        <taxon>Bacteria</taxon>
        <taxon>Pseudomonadati</taxon>
        <taxon>Bacteroidota</taxon>
        <taxon>Cytophagia</taxon>
        <taxon>Cytophagales</taxon>
        <taxon>Spirosomataceae</taxon>
        <taxon>Fibrisoma</taxon>
    </lineage>
</organism>
<gene>
    <name evidence="1" type="ORF">BN8_02135</name>
</gene>
<accession>I2GGP7</accession>
<dbReference type="RefSeq" id="WP_009281656.1">
    <property type="nucleotide sequence ID" value="NZ_CAIT01000006.1"/>
</dbReference>
<sequence length="126" mass="13519">MKQVVYTLLIAGLSACATGKNGNEDTGRTQRLRVSVGEIKEVRLDSRGDGSTQLIGTSDNNEVVEVSRRELAPAVDTLKRDNAGPTVFQIKGITTGTANVVFSEKRVGDEGSGQPRKTYVVQVVIK</sequence>
<comment type="caution">
    <text evidence="1">The sequence shown here is derived from an EMBL/GenBank/DDBJ whole genome shotgun (WGS) entry which is preliminary data.</text>
</comment>